<keyword evidence="9" id="KW-0808">Transferase</keyword>
<keyword evidence="7" id="KW-1003">Cell membrane</keyword>
<dbReference type="eggNOG" id="KOG3051">
    <property type="taxonomic scope" value="Eukaryota"/>
</dbReference>
<keyword evidence="18" id="KW-1185">Reference proteome</keyword>
<evidence type="ECO:0000313" key="17">
    <source>
        <dbReference type="Ensembl" id="ENSACAP00000016934.3"/>
    </source>
</evidence>
<reference evidence="17" key="1">
    <citation type="submission" date="2009-12" db="EMBL/GenBank/DDBJ databases">
        <title>The Genome Sequence of Anolis carolinensis (Green Anole Lizard).</title>
        <authorList>
            <consortium name="The Genome Sequencing Platform"/>
            <person name="Di Palma F."/>
            <person name="Alfoldi J."/>
            <person name="Heiman D."/>
            <person name="Young S."/>
            <person name="Grabherr M."/>
            <person name="Johnson J."/>
            <person name="Lander E.S."/>
            <person name="Lindblad-Toh K."/>
        </authorList>
    </citation>
    <scope>NUCLEOTIDE SEQUENCE [LARGE SCALE GENOMIC DNA]</scope>
    <source>
        <strain evidence="17">JBL SC #1</strain>
    </source>
</reference>
<comment type="function">
    <text evidence="14">Cytoplasmic and mitochondrial threonylcarbamoyl-AMP synthase required for the formation of a threonylcarbamoyl group on adenosine at position 37 (t(6)A37) in tRNAs that read codons beginning with adenine. Catalyzes the conversion of L-threonine, HCO(3)(-)/CO(2) and ATP to give threonylcarbamoyl-AMP (TC-AMP) as the acyladenylate intermediate, with the release of diphosphate. Participates in t(6)A37 formation in cytoplasmic and mitochondrial tRNAs. May regulate the activity of some transporters.</text>
</comment>
<dbReference type="PANTHER" id="PTHR17490">
    <property type="entry name" value="SUA5"/>
    <property type="match status" value="1"/>
</dbReference>
<gene>
    <name evidence="17" type="primary">YRDC</name>
</gene>
<evidence type="ECO:0000256" key="12">
    <source>
        <dbReference type="ARBA" id="ARBA00023136"/>
    </source>
</evidence>
<dbReference type="EC" id="2.7.7.87" evidence="5"/>
<reference evidence="17" key="2">
    <citation type="submission" date="2025-08" db="UniProtKB">
        <authorList>
            <consortium name="Ensembl"/>
        </authorList>
    </citation>
    <scope>IDENTIFICATION</scope>
</reference>
<dbReference type="Pfam" id="PF01300">
    <property type="entry name" value="Sua5_yciO_yrdC"/>
    <property type="match status" value="1"/>
</dbReference>
<comment type="catalytic activity">
    <reaction evidence="13">
        <text>L-threonine + hydrogencarbonate + ATP = L-threonylcarbamoyladenylate + diphosphate + H2O</text>
        <dbReference type="Rhea" id="RHEA:36407"/>
        <dbReference type="ChEBI" id="CHEBI:15377"/>
        <dbReference type="ChEBI" id="CHEBI:17544"/>
        <dbReference type="ChEBI" id="CHEBI:30616"/>
        <dbReference type="ChEBI" id="CHEBI:33019"/>
        <dbReference type="ChEBI" id="CHEBI:57926"/>
        <dbReference type="ChEBI" id="CHEBI:73682"/>
        <dbReference type="EC" id="2.7.7.87"/>
    </reaction>
</comment>
<dbReference type="GO" id="GO:0005737">
    <property type="term" value="C:cytoplasm"/>
    <property type="evidence" value="ECO:0000318"/>
    <property type="project" value="GO_Central"/>
</dbReference>
<keyword evidence="8" id="KW-0963">Cytoplasm</keyword>
<dbReference type="GO" id="GO:0016779">
    <property type="term" value="F:nucleotidyltransferase activity"/>
    <property type="evidence" value="ECO:0000318"/>
    <property type="project" value="GO_Central"/>
</dbReference>
<dbReference type="SUPFAM" id="SSF55821">
    <property type="entry name" value="YrdC/RibB"/>
    <property type="match status" value="1"/>
</dbReference>
<dbReference type="Proteomes" id="UP000001646">
    <property type="component" value="Unplaced"/>
</dbReference>
<dbReference type="GO" id="GO:0061710">
    <property type="term" value="F:L-threonylcarbamoyladenylate synthase"/>
    <property type="evidence" value="ECO:0007669"/>
    <property type="project" value="UniProtKB-EC"/>
</dbReference>
<comment type="subunit">
    <text evidence="15">Interacts with RSC1A1.</text>
</comment>
<dbReference type="PANTHER" id="PTHR17490:SF10">
    <property type="entry name" value="THREONYLCARBAMOYL-AMP SYNTHASE"/>
    <property type="match status" value="1"/>
</dbReference>
<evidence type="ECO:0000256" key="14">
    <source>
        <dbReference type="ARBA" id="ARBA00058524"/>
    </source>
</evidence>
<evidence type="ECO:0000256" key="10">
    <source>
        <dbReference type="ARBA" id="ARBA00022946"/>
    </source>
</evidence>
<sequence>MRCRAAAGAAMKMLRVARPSPRAEGGVVAAEEASSSSAACLAASALRGGGLVALPTDTVYGVACLAEDSRALEALYRLKGRDPGKPLAVCLPDLDVLHRFCKVQVPEGLLQDLLPGPVTLVLERSEALNPDLNPFTPLVGVRIPNHWFARELARICAAPLALTSANPSHKGSTLDVTEFQELWPHLSLVVDGGPLGDTHSPESRLGSTVVDLSVPGKFRVIRPGCALSQTLDILVVKYGLTLEPPGS</sequence>
<dbReference type="InParanoid" id="H9GP33"/>
<dbReference type="FunFam" id="3.90.870.10:FF:000007">
    <property type="entry name" value="YrdC N6-threonylcarbamoyltransferase domain containing"/>
    <property type="match status" value="1"/>
</dbReference>
<dbReference type="GeneID" id="100555097"/>
<dbReference type="RefSeq" id="XP_008118107.3">
    <property type="nucleotide sequence ID" value="XM_008119900.3"/>
</dbReference>
<comment type="similarity">
    <text evidence="4">Belongs to the SUA5 family.</text>
</comment>
<name>H9GP33_ANOCA</name>
<dbReference type="GO" id="GO:0051051">
    <property type="term" value="P:negative regulation of transport"/>
    <property type="evidence" value="ECO:0007669"/>
    <property type="project" value="Ensembl"/>
</dbReference>
<comment type="subcellular location">
    <subcellularLocation>
        <location evidence="2">Cell membrane</location>
        <topology evidence="2">Peripheral membrane protein</topology>
    </subcellularLocation>
    <subcellularLocation>
        <location evidence="3">Cytoplasm</location>
    </subcellularLocation>
    <subcellularLocation>
        <location evidence="1">Mitochondrion</location>
    </subcellularLocation>
</comment>
<dbReference type="Gene3D" id="3.90.870.10">
    <property type="entry name" value="DHBP synthase"/>
    <property type="match status" value="1"/>
</dbReference>
<feature type="domain" description="YrdC-like" evidence="16">
    <location>
        <begin position="36"/>
        <end position="226"/>
    </location>
</feature>
<keyword evidence="11" id="KW-0496">Mitochondrion</keyword>
<evidence type="ECO:0000256" key="15">
    <source>
        <dbReference type="ARBA" id="ARBA00063146"/>
    </source>
</evidence>
<dbReference type="AlphaFoldDB" id="H9GP33"/>
<keyword evidence="10" id="KW-0809">Transit peptide</keyword>
<dbReference type="InterPro" id="IPR017945">
    <property type="entry name" value="DHBP_synth_RibB-like_a/b_dom"/>
</dbReference>
<dbReference type="GO" id="GO:0006450">
    <property type="term" value="P:regulation of translational fidelity"/>
    <property type="evidence" value="ECO:0000318"/>
    <property type="project" value="GO_Central"/>
</dbReference>
<evidence type="ECO:0000256" key="3">
    <source>
        <dbReference type="ARBA" id="ARBA00004496"/>
    </source>
</evidence>
<reference evidence="17" key="3">
    <citation type="submission" date="2025-09" db="UniProtKB">
        <authorList>
            <consortium name="Ensembl"/>
        </authorList>
    </citation>
    <scope>IDENTIFICATION</scope>
</reference>
<organism evidence="17 18">
    <name type="scientific">Anolis carolinensis</name>
    <name type="common">Green anole</name>
    <name type="synonym">American chameleon</name>
    <dbReference type="NCBI Taxonomy" id="28377"/>
    <lineage>
        <taxon>Eukaryota</taxon>
        <taxon>Metazoa</taxon>
        <taxon>Chordata</taxon>
        <taxon>Craniata</taxon>
        <taxon>Vertebrata</taxon>
        <taxon>Euteleostomi</taxon>
        <taxon>Lepidosauria</taxon>
        <taxon>Squamata</taxon>
        <taxon>Bifurcata</taxon>
        <taxon>Unidentata</taxon>
        <taxon>Episquamata</taxon>
        <taxon>Toxicofera</taxon>
        <taxon>Iguania</taxon>
        <taxon>Dactyloidae</taxon>
        <taxon>Anolis</taxon>
    </lineage>
</organism>
<evidence type="ECO:0000256" key="8">
    <source>
        <dbReference type="ARBA" id="ARBA00022490"/>
    </source>
</evidence>
<dbReference type="STRING" id="28377.ENSACAP00000016934"/>
<accession>H9GP33</accession>
<evidence type="ECO:0000256" key="6">
    <source>
        <dbReference type="ARBA" id="ARBA00015492"/>
    </source>
</evidence>
<dbReference type="GO" id="GO:0002949">
    <property type="term" value="P:tRNA threonylcarbamoyladenosine modification"/>
    <property type="evidence" value="ECO:0007669"/>
    <property type="project" value="Ensembl"/>
</dbReference>
<evidence type="ECO:0000256" key="9">
    <source>
        <dbReference type="ARBA" id="ARBA00022679"/>
    </source>
</evidence>
<evidence type="ECO:0000259" key="16">
    <source>
        <dbReference type="PROSITE" id="PS51163"/>
    </source>
</evidence>
<dbReference type="GO" id="GO:0003725">
    <property type="term" value="F:double-stranded RNA binding"/>
    <property type="evidence" value="ECO:0007669"/>
    <property type="project" value="InterPro"/>
</dbReference>
<dbReference type="PROSITE" id="PS51163">
    <property type="entry name" value="YRDC"/>
    <property type="match status" value="1"/>
</dbReference>
<evidence type="ECO:0000256" key="4">
    <source>
        <dbReference type="ARBA" id="ARBA00007663"/>
    </source>
</evidence>
<protein>
    <recommendedName>
        <fullName evidence="6">Threonylcarbamoyl-AMP synthase</fullName>
        <ecNumber evidence="5">2.7.7.87</ecNumber>
    </recommendedName>
</protein>
<dbReference type="Ensembl" id="ENSACAT00000017269.3">
    <property type="protein sequence ID" value="ENSACAP00000016934.3"/>
    <property type="gene ID" value="ENSACAG00000017203.3"/>
</dbReference>
<dbReference type="InterPro" id="IPR050156">
    <property type="entry name" value="TC-AMP_synthase_SUA5"/>
</dbReference>
<dbReference type="Bgee" id="ENSACAG00000017203">
    <property type="expression patterns" value="Expressed in ovary and 11 other cell types or tissues"/>
</dbReference>
<evidence type="ECO:0000256" key="13">
    <source>
        <dbReference type="ARBA" id="ARBA00048366"/>
    </source>
</evidence>
<dbReference type="GO" id="GO:0005739">
    <property type="term" value="C:mitochondrion"/>
    <property type="evidence" value="ECO:0007669"/>
    <property type="project" value="UniProtKB-SubCell"/>
</dbReference>
<evidence type="ECO:0000256" key="2">
    <source>
        <dbReference type="ARBA" id="ARBA00004202"/>
    </source>
</evidence>
<evidence type="ECO:0000256" key="11">
    <source>
        <dbReference type="ARBA" id="ARBA00023128"/>
    </source>
</evidence>
<dbReference type="GO" id="GO:0000049">
    <property type="term" value="F:tRNA binding"/>
    <property type="evidence" value="ECO:0000318"/>
    <property type="project" value="GO_Central"/>
</dbReference>
<evidence type="ECO:0000256" key="7">
    <source>
        <dbReference type="ARBA" id="ARBA00022475"/>
    </source>
</evidence>
<evidence type="ECO:0000313" key="18">
    <source>
        <dbReference type="Proteomes" id="UP000001646"/>
    </source>
</evidence>
<dbReference type="NCBIfam" id="TIGR00057">
    <property type="entry name" value="L-threonylcarbamoyladenylate synthase"/>
    <property type="match status" value="1"/>
</dbReference>
<evidence type="ECO:0000256" key="1">
    <source>
        <dbReference type="ARBA" id="ARBA00004173"/>
    </source>
</evidence>
<evidence type="ECO:0000256" key="5">
    <source>
        <dbReference type="ARBA" id="ARBA00012584"/>
    </source>
</evidence>
<dbReference type="GeneTree" id="ENSGT00390000015364"/>
<dbReference type="InterPro" id="IPR006070">
    <property type="entry name" value="Sua5-like_dom"/>
</dbReference>
<keyword evidence="12" id="KW-0472">Membrane</keyword>
<proteinExistence type="inferred from homology"/>
<dbReference type="GO" id="GO:0005886">
    <property type="term" value="C:plasma membrane"/>
    <property type="evidence" value="ECO:0007669"/>
    <property type="project" value="UniProtKB-SubCell"/>
</dbReference>
<dbReference type="HOGENOM" id="CLU_031397_5_1_1"/>